<keyword evidence="1" id="KW-0812">Transmembrane</keyword>
<evidence type="ECO:0000313" key="3">
    <source>
        <dbReference type="Proteomes" id="UP000279673"/>
    </source>
</evidence>
<keyword evidence="1" id="KW-1133">Transmembrane helix</keyword>
<dbReference type="EMBL" id="RCHI01000005">
    <property type="protein sequence ID" value="RLL71007.1"/>
    <property type="molecule type" value="Genomic_DNA"/>
</dbReference>
<proteinExistence type="predicted"/>
<evidence type="ECO:0000313" key="2">
    <source>
        <dbReference type="EMBL" id="RLL71007.1"/>
    </source>
</evidence>
<dbReference type="Proteomes" id="UP000279673">
    <property type="component" value="Unassembled WGS sequence"/>
</dbReference>
<feature type="transmembrane region" description="Helical" evidence="1">
    <location>
        <begin position="17"/>
        <end position="39"/>
    </location>
</feature>
<keyword evidence="3" id="KW-1185">Reference proteome</keyword>
<sequence length="176" mass="19487">MLQNIFQLIDMRSFSSLWYWIALAVTWSTTSHWVLGVPFDMVTRARRRGGAEGEDLVTLTRINVARLMVIGREAGLALSLVASFLLSLLVVLGFVYHFEFAQAAALILVPLSLVGLLSLRLAAKLEPGLQPGGYDAEAVAQVLTRHRFRVQLIGLLAISVTALWGMFQNISHYYIG</sequence>
<feature type="transmembrane region" description="Helical" evidence="1">
    <location>
        <begin position="76"/>
        <end position="97"/>
    </location>
</feature>
<feature type="transmembrane region" description="Helical" evidence="1">
    <location>
        <begin position="152"/>
        <end position="175"/>
    </location>
</feature>
<dbReference type="RefSeq" id="WP_121532315.1">
    <property type="nucleotide sequence ID" value="NZ_RCHI01000005.1"/>
</dbReference>
<name>A0A421BRU5_9RHOB</name>
<comment type="caution">
    <text evidence="2">The sequence shown here is derived from an EMBL/GenBank/DDBJ whole genome shotgun (WGS) entry which is preliminary data.</text>
</comment>
<reference evidence="2 3" key="1">
    <citation type="submission" date="2018-10" db="EMBL/GenBank/DDBJ databases">
        <title>Rhodobacter sp . BO-81.</title>
        <authorList>
            <person name="Im W.T."/>
        </authorList>
    </citation>
    <scope>NUCLEOTIDE SEQUENCE [LARGE SCALE GENOMIC DNA]</scope>
    <source>
        <strain evidence="2 3">BO-81</strain>
    </source>
</reference>
<dbReference type="AlphaFoldDB" id="A0A421BRU5"/>
<feature type="transmembrane region" description="Helical" evidence="1">
    <location>
        <begin position="103"/>
        <end position="123"/>
    </location>
</feature>
<accession>A0A421BRU5</accession>
<protein>
    <submittedName>
        <fullName evidence="2">Component of SufBCD complex</fullName>
    </submittedName>
</protein>
<organism evidence="2 3">
    <name type="scientific">Paenirhodobacter hankyongi</name>
    <dbReference type="NCBI Taxonomy" id="2294033"/>
    <lineage>
        <taxon>Bacteria</taxon>
        <taxon>Pseudomonadati</taxon>
        <taxon>Pseudomonadota</taxon>
        <taxon>Alphaproteobacteria</taxon>
        <taxon>Rhodobacterales</taxon>
        <taxon>Rhodobacter group</taxon>
        <taxon>Paenirhodobacter</taxon>
    </lineage>
</organism>
<evidence type="ECO:0000256" key="1">
    <source>
        <dbReference type="SAM" id="Phobius"/>
    </source>
</evidence>
<keyword evidence="1" id="KW-0472">Membrane</keyword>
<gene>
    <name evidence="2" type="ORF">DYS74_07170</name>
</gene>